<protein>
    <submittedName>
        <fullName evidence="2">Uncharacterized protein</fullName>
    </submittedName>
</protein>
<reference evidence="2" key="1">
    <citation type="submission" date="2016-06" db="EMBL/GenBank/DDBJ databases">
        <title>Draft Genome sequence of the fungus Inonotus baumii.</title>
        <authorList>
            <person name="Zhu H."/>
            <person name="Lin W."/>
        </authorList>
    </citation>
    <scope>NUCLEOTIDE SEQUENCE</scope>
    <source>
        <strain evidence="2">821</strain>
    </source>
</reference>
<dbReference type="InterPro" id="IPR013920">
    <property type="entry name" value="DUF1774_fun"/>
</dbReference>
<proteinExistence type="predicted"/>
<evidence type="ECO:0000313" key="2">
    <source>
        <dbReference type="EMBL" id="OCB86202.1"/>
    </source>
</evidence>
<keyword evidence="1" id="KW-0472">Membrane</keyword>
<dbReference type="Proteomes" id="UP000757232">
    <property type="component" value="Unassembled WGS sequence"/>
</dbReference>
<organism evidence="2 3">
    <name type="scientific">Sanghuangporus baumii</name>
    <name type="common">Phellinus baumii</name>
    <dbReference type="NCBI Taxonomy" id="108892"/>
    <lineage>
        <taxon>Eukaryota</taxon>
        <taxon>Fungi</taxon>
        <taxon>Dikarya</taxon>
        <taxon>Basidiomycota</taxon>
        <taxon>Agaricomycotina</taxon>
        <taxon>Agaricomycetes</taxon>
        <taxon>Hymenochaetales</taxon>
        <taxon>Hymenochaetaceae</taxon>
        <taxon>Sanghuangporus</taxon>
    </lineage>
</organism>
<feature type="transmembrane region" description="Helical" evidence="1">
    <location>
        <begin position="6"/>
        <end position="28"/>
    </location>
</feature>
<accession>A0A9Q5HUF3</accession>
<dbReference type="PANTHER" id="PTHR37992">
    <property type="entry name" value="EXPRESSED PROTEIN"/>
    <property type="match status" value="1"/>
</dbReference>
<gene>
    <name evidence="2" type="ORF">A7U60_g6791</name>
</gene>
<dbReference type="PANTHER" id="PTHR37992:SF1">
    <property type="entry name" value="DUF1774-DOMAIN-CONTAINING PROTEIN"/>
    <property type="match status" value="1"/>
</dbReference>
<sequence length="234" mass="25231">MGNDLSTARIVAPGAFVVNFAAQVYGMVSSPNMKEIADKNHYAFSPNPLFIGAFFAPQMVLQLFWIRKLFLDDNEVDQAQLDYVPIYTLGNLCIAAWMIFWNNEQFTASQIFVTVNSLAQLYAVATLPAYSPQNALTHWVAKTSAGIGLLDFVDNGGVATKYSPPPSTLVKILTAGFFGIASVVADPILGGCVVYDLVALYAGQQGIWRSTLGWFAAGSAAIVGLRNIVLAEHA</sequence>
<keyword evidence="1" id="KW-0812">Transmembrane</keyword>
<keyword evidence="3" id="KW-1185">Reference proteome</keyword>
<name>A0A9Q5HUF3_SANBA</name>
<dbReference type="EMBL" id="LNZH02000204">
    <property type="protein sequence ID" value="OCB86202.1"/>
    <property type="molecule type" value="Genomic_DNA"/>
</dbReference>
<comment type="caution">
    <text evidence="2">The sequence shown here is derived from an EMBL/GenBank/DDBJ whole genome shotgun (WGS) entry which is preliminary data.</text>
</comment>
<dbReference type="OrthoDB" id="2332199at2759"/>
<evidence type="ECO:0000313" key="3">
    <source>
        <dbReference type="Proteomes" id="UP000757232"/>
    </source>
</evidence>
<feature type="transmembrane region" description="Helical" evidence="1">
    <location>
        <begin position="86"/>
        <end position="102"/>
    </location>
</feature>
<evidence type="ECO:0000256" key="1">
    <source>
        <dbReference type="SAM" id="Phobius"/>
    </source>
</evidence>
<keyword evidence="1" id="KW-1133">Transmembrane helix</keyword>
<dbReference type="AlphaFoldDB" id="A0A9Q5HUF3"/>
<feature type="transmembrane region" description="Helical" evidence="1">
    <location>
        <begin position="49"/>
        <end position="66"/>
    </location>
</feature>